<evidence type="ECO:0000256" key="2">
    <source>
        <dbReference type="SAM" id="MobiDB-lite"/>
    </source>
</evidence>
<dbReference type="PANTHER" id="PTHR33392">
    <property type="entry name" value="POLYISOPRENYL-TEICHOIC ACID--PEPTIDOGLYCAN TEICHOIC ACID TRANSFERASE TAGU"/>
    <property type="match status" value="1"/>
</dbReference>
<keyword evidence="3" id="KW-0472">Membrane</keyword>
<sequence>MTDNSSFDDLFGEQADQQQQEPPRKKRRVWRKVLVGAIVVVVLAVLGVGAYVWSIGRNFNEAANQLTDEQVFGKVRGEKKDDKAGGTNILLLGSDEPMSDVDMNDSRGLRSDSMMVMHLPESGSNVQVMSIPRDTWVDIEGHGKAKINAALSYGGLPLAVSTVSDFIGTELDHVAVIDFEGFKGLTDSLGGVTVNSEQAFSTNGYEFQQGENHLNGEEALAFVRERKQFSDGDFQRARNQQAFIKGLISTMISADTLSNPKKIADMVTDFAPYMYVDSELTAQYISATAFEMRDVRPGDIQFFTAPTAGVGRSSDGQSIIKVDEAELEKVREAFKNDTLADYVETAPEQHL</sequence>
<feature type="region of interest" description="Disordered" evidence="2">
    <location>
        <begin position="1"/>
        <end position="26"/>
    </location>
</feature>
<accession>A0A366IHE1</accession>
<feature type="domain" description="Cell envelope-related transcriptional attenuator" evidence="4">
    <location>
        <begin position="110"/>
        <end position="252"/>
    </location>
</feature>
<proteinExistence type="inferred from homology"/>
<dbReference type="InterPro" id="IPR004474">
    <property type="entry name" value="LytR_CpsA_psr"/>
</dbReference>
<dbReference type="RefSeq" id="WP_113905213.1">
    <property type="nucleotide sequence ID" value="NZ_QNSB01000012.1"/>
</dbReference>
<organism evidence="5 6">
    <name type="scientific">Brevibacterium celere</name>
    <dbReference type="NCBI Taxonomy" id="225845"/>
    <lineage>
        <taxon>Bacteria</taxon>
        <taxon>Bacillati</taxon>
        <taxon>Actinomycetota</taxon>
        <taxon>Actinomycetes</taxon>
        <taxon>Micrococcales</taxon>
        <taxon>Brevibacteriaceae</taxon>
        <taxon>Brevibacterium</taxon>
    </lineage>
</organism>
<dbReference type="Gene3D" id="3.40.630.190">
    <property type="entry name" value="LCP protein"/>
    <property type="match status" value="1"/>
</dbReference>
<dbReference type="PANTHER" id="PTHR33392:SF6">
    <property type="entry name" value="POLYISOPRENYL-TEICHOIC ACID--PEPTIDOGLYCAN TEICHOIC ACID TRANSFERASE TAGU"/>
    <property type="match status" value="1"/>
</dbReference>
<evidence type="ECO:0000313" key="6">
    <source>
        <dbReference type="Proteomes" id="UP000253509"/>
    </source>
</evidence>
<feature type="transmembrane region" description="Helical" evidence="3">
    <location>
        <begin position="33"/>
        <end position="53"/>
    </location>
</feature>
<gene>
    <name evidence="5" type="ORF">DFO65_11269</name>
</gene>
<evidence type="ECO:0000313" key="5">
    <source>
        <dbReference type="EMBL" id="RBP69535.1"/>
    </source>
</evidence>
<dbReference type="InterPro" id="IPR050922">
    <property type="entry name" value="LytR/CpsA/Psr_CW_biosynth"/>
</dbReference>
<dbReference type="EMBL" id="QNSB01000012">
    <property type="protein sequence ID" value="RBP69535.1"/>
    <property type="molecule type" value="Genomic_DNA"/>
</dbReference>
<keyword evidence="6" id="KW-1185">Reference proteome</keyword>
<evidence type="ECO:0000256" key="3">
    <source>
        <dbReference type="SAM" id="Phobius"/>
    </source>
</evidence>
<dbReference type="NCBIfam" id="TIGR00350">
    <property type="entry name" value="lytR_cpsA_psr"/>
    <property type="match status" value="1"/>
</dbReference>
<reference evidence="5 6" key="1">
    <citation type="submission" date="2018-06" db="EMBL/GenBank/DDBJ databases">
        <title>Freshwater and sediment microbial communities from various areas in North America, analyzing microbe dynamics in response to fracking.</title>
        <authorList>
            <person name="Lamendella R."/>
        </authorList>
    </citation>
    <scope>NUCLEOTIDE SEQUENCE [LARGE SCALE GENOMIC DNA]</scope>
    <source>
        <strain evidence="5 6">3b_TX</strain>
    </source>
</reference>
<protein>
    <submittedName>
        <fullName evidence="5">LytR family transcriptional attenuator</fullName>
    </submittedName>
</protein>
<evidence type="ECO:0000259" key="4">
    <source>
        <dbReference type="Pfam" id="PF03816"/>
    </source>
</evidence>
<comment type="caution">
    <text evidence="5">The sequence shown here is derived from an EMBL/GenBank/DDBJ whole genome shotgun (WGS) entry which is preliminary data.</text>
</comment>
<dbReference type="Pfam" id="PF03816">
    <property type="entry name" value="LytR_cpsA_psr"/>
    <property type="match status" value="1"/>
</dbReference>
<keyword evidence="3" id="KW-0812">Transmembrane</keyword>
<dbReference type="AlphaFoldDB" id="A0A366IHE1"/>
<keyword evidence="3" id="KW-1133">Transmembrane helix</keyword>
<dbReference type="Proteomes" id="UP000253509">
    <property type="component" value="Unassembled WGS sequence"/>
</dbReference>
<name>A0A366IHE1_9MICO</name>
<evidence type="ECO:0000256" key="1">
    <source>
        <dbReference type="ARBA" id="ARBA00006068"/>
    </source>
</evidence>
<comment type="similarity">
    <text evidence="1">Belongs to the LytR/CpsA/Psr (LCP) family.</text>
</comment>